<keyword evidence="2" id="KW-0560">Oxidoreductase</keyword>
<keyword evidence="7" id="KW-0288">FMN</keyword>
<sequence>MSGGAPVPVPVKGEDAVVLCMEDIKERADANLPEVARDFFNSGSTYQTTIAENSSAFNKYRLRSRVLIDVSQLSASTTCLGRTIKFPLCISPAGLQGMAHPDGELATSRACANMGINMAISSFANYPVADITSAGTGNGEGGGSGGVHYAMQLYMMKDRKLQESIIRAAEEAGCKAIFLTADSPVLGVRYNEWRNDFRTPDGLAFPALGLTSEMIRRQTHDAGFMAFNDDSHNWERDIAWLRATTKMQIWIKGVMTAEDTELAIRYGCDGIIVSNHGGRQLDGVAATLDALVECVDAAKGRIPVHMDGGVRRGSDIFIALALGAQCVWVGRPAIWGLAYNGQAGVEKMLSVLYEDFKRCMALCGCKSVAEIGRGCLRRMGYDGVLRRVE</sequence>
<dbReference type="InterPro" id="IPR013785">
    <property type="entry name" value="Aldolase_TIM"/>
</dbReference>
<feature type="binding site" evidence="7">
    <location>
        <position position="152"/>
    </location>
    <ligand>
        <name>FMN</name>
        <dbReference type="ChEBI" id="CHEBI:58210"/>
    </ligand>
</feature>
<feature type="domain" description="FMN hydroxy acid dehydrogenase" evidence="8">
    <location>
        <begin position="13"/>
        <end position="381"/>
    </location>
</feature>
<dbReference type="PANTHER" id="PTHR10578">
    <property type="entry name" value="S -2-HYDROXY-ACID OXIDASE-RELATED"/>
    <property type="match status" value="1"/>
</dbReference>
<feature type="binding site" evidence="7">
    <location>
        <position position="252"/>
    </location>
    <ligand>
        <name>FMN</name>
        <dbReference type="ChEBI" id="CHEBI:58210"/>
    </ligand>
</feature>
<feature type="binding site" evidence="7">
    <location>
        <begin position="307"/>
        <end position="311"/>
    </location>
    <ligand>
        <name>FMN</name>
        <dbReference type="ChEBI" id="CHEBI:58210"/>
    </ligand>
</feature>
<dbReference type="GO" id="GO:0005737">
    <property type="term" value="C:cytoplasm"/>
    <property type="evidence" value="ECO:0007669"/>
    <property type="project" value="UniProtKB-ARBA"/>
</dbReference>
<dbReference type="CDD" id="cd02809">
    <property type="entry name" value="alpha_hydroxyacid_oxid_FMN"/>
    <property type="match status" value="1"/>
</dbReference>
<feature type="binding site" evidence="7">
    <location>
        <position position="154"/>
    </location>
    <ligand>
        <name>glyoxylate</name>
        <dbReference type="ChEBI" id="CHEBI:36655"/>
    </ligand>
</feature>
<dbReference type="PROSITE" id="PS51349">
    <property type="entry name" value="FMN_HYDROXY_ACID_DH_2"/>
    <property type="match status" value="1"/>
</dbReference>
<evidence type="ECO:0000259" key="8">
    <source>
        <dbReference type="PROSITE" id="PS51349"/>
    </source>
</evidence>
<dbReference type="FunFam" id="3.20.20.70:FF:000056">
    <property type="entry name" value="hydroxyacid oxidase 2"/>
    <property type="match status" value="1"/>
</dbReference>
<dbReference type="EMBL" id="JAXLQG010000018">
    <property type="protein sequence ID" value="KAK5530811.1"/>
    <property type="molecule type" value="Genomic_DNA"/>
</dbReference>
<evidence type="ECO:0000256" key="7">
    <source>
        <dbReference type="PIRSR" id="PIRSR000138-2"/>
    </source>
</evidence>
<feature type="binding site" evidence="7">
    <location>
        <begin position="92"/>
        <end position="94"/>
    </location>
    <ligand>
        <name>FMN</name>
        <dbReference type="ChEBI" id="CHEBI:58210"/>
    </ligand>
</feature>
<gene>
    <name evidence="9" type="ORF">LTR25_008668</name>
</gene>
<accession>A0AAV9Q0V6</accession>
<feature type="binding site" evidence="7">
    <location>
        <position position="279"/>
    </location>
    <ligand>
        <name>glyoxylate</name>
        <dbReference type="ChEBI" id="CHEBI:36655"/>
    </ligand>
</feature>
<evidence type="ECO:0000313" key="9">
    <source>
        <dbReference type="EMBL" id="KAK5530811.1"/>
    </source>
</evidence>
<comment type="similarity">
    <text evidence="3">Belongs to the FMN-dependent alpha-hydroxy acid dehydrogenase family.</text>
</comment>
<dbReference type="SUPFAM" id="SSF51395">
    <property type="entry name" value="FMN-linked oxidoreductases"/>
    <property type="match status" value="1"/>
</dbReference>
<keyword evidence="10" id="KW-1185">Reference proteome</keyword>
<comment type="caution">
    <text evidence="9">The sequence shown here is derived from an EMBL/GenBank/DDBJ whole genome shotgun (WGS) entry which is preliminary data.</text>
</comment>
<dbReference type="PROSITE" id="PS00557">
    <property type="entry name" value="FMN_HYDROXY_ACID_DH_1"/>
    <property type="match status" value="1"/>
</dbReference>
<dbReference type="Proteomes" id="UP001345827">
    <property type="component" value="Unassembled WGS sequence"/>
</dbReference>
<dbReference type="GO" id="GO:0010181">
    <property type="term" value="F:FMN binding"/>
    <property type="evidence" value="ECO:0007669"/>
    <property type="project" value="InterPro"/>
</dbReference>
<dbReference type="AlphaFoldDB" id="A0AAV9Q0V6"/>
<name>A0AAV9Q0V6_9PEZI</name>
<feature type="binding site" evidence="7">
    <location>
        <begin position="330"/>
        <end position="331"/>
    </location>
    <ligand>
        <name>FMN</name>
        <dbReference type="ChEBI" id="CHEBI:58210"/>
    </ligand>
</feature>
<evidence type="ECO:0000256" key="5">
    <source>
        <dbReference type="ARBA" id="ARBA00083297"/>
    </source>
</evidence>
<evidence type="ECO:0000256" key="3">
    <source>
        <dbReference type="ARBA" id="ARBA00024042"/>
    </source>
</evidence>
<protein>
    <recommendedName>
        <fullName evidence="4">Oxidase FUB9</fullName>
    </recommendedName>
    <alternativeName>
        <fullName evidence="5">Fusaric acid biosynthesis protein 9</fullName>
    </alternativeName>
</protein>
<keyword evidence="7" id="KW-0285">Flavoprotein</keyword>
<organism evidence="9 10">
    <name type="scientific">Vermiconidia calcicola</name>
    <dbReference type="NCBI Taxonomy" id="1690605"/>
    <lineage>
        <taxon>Eukaryota</taxon>
        <taxon>Fungi</taxon>
        <taxon>Dikarya</taxon>
        <taxon>Ascomycota</taxon>
        <taxon>Pezizomycotina</taxon>
        <taxon>Dothideomycetes</taxon>
        <taxon>Dothideomycetidae</taxon>
        <taxon>Mycosphaerellales</taxon>
        <taxon>Extremaceae</taxon>
        <taxon>Vermiconidia</taxon>
    </lineage>
</organism>
<dbReference type="Gene3D" id="3.20.20.70">
    <property type="entry name" value="Aldolase class I"/>
    <property type="match status" value="1"/>
</dbReference>
<dbReference type="InterPro" id="IPR000262">
    <property type="entry name" value="FMN-dep_DH"/>
</dbReference>
<evidence type="ECO:0000256" key="4">
    <source>
        <dbReference type="ARBA" id="ARBA00073420"/>
    </source>
</evidence>
<evidence type="ECO:0000313" key="10">
    <source>
        <dbReference type="Proteomes" id="UP001345827"/>
    </source>
</evidence>
<proteinExistence type="inferred from homology"/>
<dbReference type="GO" id="GO:0016491">
    <property type="term" value="F:oxidoreductase activity"/>
    <property type="evidence" value="ECO:0007669"/>
    <property type="project" value="UniProtKB-KW"/>
</dbReference>
<feature type="binding site" evidence="7">
    <location>
        <position position="189"/>
    </location>
    <ligand>
        <name>glyoxylate</name>
        <dbReference type="ChEBI" id="CHEBI:36655"/>
    </ligand>
</feature>
<evidence type="ECO:0000256" key="1">
    <source>
        <dbReference type="ARBA" id="ARBA00001917"/>
    </source>
</evidence>
<dbReference type="PANTHER" id="PTHR10578:SF149">
    <property type="entry name" value="2-HYDROXYACID OXIDASE 2"/>
    <property type="match status" value="1"/>
</dbReference>
<feature type="binding site" evidence="7">
    <location>
        <position position="274"/>
    </location>
    <ligand>
        <name>FMN</name>
        <dbReference type="ChEBI" id="CHEBI:58210"/>
    </ligand>
</feature>
<dbReference type="InterPro" id="IPR037396">
    <property type="entry name" value="FMN_HAD"/>
</dbReference>
<evidence type="ECO:0000256" key="2">
    <source>
        <dbReference type="ARBA" id="ARBA00023002"/>
    </source>
</evidence>
<dbReference type="Pfam" id="PF01070">
    <property type="entry name" value="FMN_dh"/>
    <property type="match status" value="1"/>
</dbReference>
<comment type="cofactor">
    <cofactor evidence="1">
        <name>FMN</name>
        <dbReference type="ChEBI" id="CHEBI:58210"/>
    </cofactor>
</comment>
<dbReference type="PIRSF" id="PIRSF000138">
    <property type="entry name" value="Al-hdrx_acd_dh"/>
    <property type="match status" value="1"/>
</dbReference>
<feature type="binding site" evidence="7">
    <location>
        <position position="276"/>
    </location>
    <ligand>
        <name>glyoxylate</name>
        <dbReference type="ChEBI" id="CHEBI:36655"/>
    </ligand>
</feature>
<dbReference type="InterPro" id="IPR012133">
    <property type="entry name" value="Alpha-hydoxy_acid_DH_FMN"/>
</dbReference>
<dbReference type="InterPro" id="IPR008259">
    <property type="entry name" value="FMN_hydac_DH_AS"/>
</dbReference>
<feature type="active site" description="Proton acceptor" evidence="6">
    <location>
        <position position="276"/>
    </location>
</feature>
<reference evidence="9 10" key="1">
    <citation type="submission" date="2023-06" db="EMBL/GenBank/DDBJ databases">
        <title>Black Yeasts Isolated from many extreme environments.</title>
        <authorList>
            <person name="Coleine C."/>
            <person name="Stajich J.E."/>
            <person name="Selbmann L."/>
        </authorList>
    </citation>
    <scope>NUCLEOTIDE SEQUENCE [LARGE SCALE GENOMIC DNA]</scope>
    <source>
        <strain evidence="9 10">CCFEE 5887</strain>
    </source>
</reference>
<feature type="binding site" evidence="7">
    <location>
        <position position="121"/>
    </location>
    <ligand>
        <name>FMN</name>
        <dbReference type="ChEBI" id="CHEBI:58210"/>
    </ligand>
</feature>
<feature type="binding site" evidence="7">
    <location>
        <position position="180"/>
    </location>
    <ligand>
        <name>FMN</name>
        <dbReference type="ChEBI" id="CHEBI:58210"/>
    </ligand>
</feature>
<evidence type="ECO:0000256" key="6">
    <source>
        <dbReference type="PIRSR" id="PIRSR000138-1"/>
    </source>
</evidence>